<reference evidence="2" key="1">
    <citation type="submission" date="2020-11" db="EMBL/GenBank/DDBJ databases">
        <authorList>
            <person name="Whitehead M."/>
        </authorList>
    </citation>
    <scope>NUCLEOTIDE SEQUENCE</scope>
    <source>
        <strain evidence="2">EGII</strain>
    </source>
</reference>
<evidence type="ECO:0000313" key="2">
    <source>
        <dbReference type="EMBL" id="CAD6996336.1"/>
    </source>
</evidence>
<organism evidence="2 3">
    <name type="scientific">Ceratitis capitata</name>
    <name type="common">Mediterranean fruit fly</name>
    <name type="synonym">Tephritis capitata</name>
    <dbReference type="NCBI Taxonomy" id="7213"/>
    <lineage>
        <taxon>Eukaryota</taxon>
        <taxon>Metazoa</taxon>
        <taxon>Ecdysozoa</taxon>
        <taxon>Arthropoda</taxon>
        <taxon>Hexapoda</taxon>
        <taxon>Insecta</taxon>
        <taxon>Pterygota</taxon>
        <taxon>Neoptera</taxon>
        <taxon>Endopterygota</taxon>
        <taxon>Diptera</taxon>
        <taxon>Brachycera</taxon>
        <taxon>Muscomorpha</taxon>
        <taxon>Tephritoidea</taxon>
        <taxon>Tephritidae</taxon>
        <taxon>Ceratitis</taxon>
        <taxon>Ceratitis</taxon>
    </lineage>
</organism>
<evidence type="ECO:0000256" key="1">
    <source>
        <dbReference type="SAM" id="MobiDB-lite"/>
    </source>
</evidence>
<name>A0A811UE81_CERCA</name>
<evidence type="ECO:0000313" key="3">
    <source>
        <dbReference type="Proteomes" id="UP000606786"/>
    </source>
</evidence>
<proteinExistence type="predicted"/>
<dbReference type="Proteomes" id="UP000606786">
    <property type="component" value="Unassembled WGS sequence"/>
</dbReference>
<dbReference type="EMBL" id="CAJHJT010000001">
    <property type="protein sequence ID" value="CAD6996336.1"/>
    <property type="molecule type" value="Genomic_DNA"/>
</dbReference>
<gene>
    <name evidence="2" type="ORF">CCAP1982_LOCUS5014</name>
</gene>
<sequence>MIFVVVRQGIFVNPSEYKSCPQSQHRHHHLHSCSDNNSKFSKPKSFCTPDISNNNTHDVGYSVSAFQQQTKLQKIATTSVDSHAMQ</sequence>
<comment type="caution">
    <text evidence="2">The sequence shown here is derived from an EMBL/GenBank/DDBJ whole genome shotgun (WGS) entry which is preliminary data.</text>
</comment>
<keyword evidence="3" id="KW-1185">Reference proteome</keyword>
<feature type="region of interest" description="Disordered" evidence="1">
    <location>
        <begin position="21"/>
        <end position="40"/>
    </location>
</feature>
<accession>A0A811UE81</accession>
<dbReference type="AlphaFoldDB" id="A0A811UE81"/>
<protein>
    <submittedName>
        <fullName evidence="2">(Mediterranean fruit fly) hypothetical protein</fullName>
    </submittedName>
</protein>